<feature type="region of interest" description="Disordered" evidence="1">
    <location>
        <begin position="141"/>
        <end position="168"/>
    </location>
</feature>
<dbReference type="SUPFAM" id="SSF52833">
    <property type="entry name" value="Thioredoxin-like"/>
    <property type="match status" value="1"/>
</dbReference>
<dbReference type="InterPro" id="IPR036249">
    <property type="entry name" value="Thioredoxin-like_sf"/>
</dbReference>
<evidence type="ECO:0000313" key="3">
    <source>
        <dbReference type="EMBL" id="CAJ1505479.1"/>
    </source>
</evidence>
<protein>
    <submittedName>
        <fullName evidence="3">Thioredoxin family protein</fullName>
    </submittedName>
</protein>
<evidence type="ECO:0000313" key="4">
    <source>
        <dbReference type="Proteomes" id="UP001190465"/>
    </source>
</evidence>
<accession>A0ABN9NFF6</accession>
<dbReference type="Proteomes" id="UP001190465">
    <property type="component" value="Chromosome"/>
</dbReference>
<feature type="domain" description="Thioredoxin" evidence="2">
    <location>
        <begin position="33"/>
        <end position="123"/>
    </location>
</feature>
<name>A0ABN9NFF6_9MYCO</name>
<organism evidence="3 4">
    <name type="scientific">[Mycobacterium] burgundiense</name>
    <dbReference type="NCBI Taxonomy" id="3064286"/>
    <lineage>
        <taxon>Bacteria</taxon>
        <taxon>Bacillati</taxon>
        <taxon>Actinomycetota</taxon>
        <taxon>Actinomycetes</taxon>
        <taxon>Mycobacteriales</taxon>
        <taxon>Mycobacteriaceae</taxon>
        <taxon>Mycolicibacterium</taxon>
    </lineage>
</organism>
<keyword evidence="4" id="KW-1185">Reference proteome</keyword>
<dbReference type="CDD" id="cd02947">
    <property type="entry name" value="TRX_family"/>
    <property type="match status" value="1"/>
</dbReference>
<dbReference type="InterPro" id="IPR013766">
    <property type="entry name" value="Thioredoxin_domain"/>
</dbReference>
<evidence type="ECO:0000256" key="1">
    <source>
        <dbReference type="SAM" id="MobiDB-lite"/>
    </source>
</evidence>
<evidence type="ECO:0000259" key="2">
    <source>
        <dbReference type="Pfam" id="PF00085"/>
    </source>
</evidence>
<dbReference type="Gene3D" id="3.40.30.10">
    <property type="entry name" value="Glutaredoxin"/>
    <property type="match status" value="1"/>
</dbReference>
<proteinExistence type="predicted"/>
<reference evidence="3 4" key="1">
    <citation type="submission" date="2023-08" db="EMBL/GenBank/DDBJ databases">
        <authorList>
            <person name="Folkvardsen B D."/>
            <person name="Norman A."/>
        </authorList>
    </citation>
    <scope>NUCLEOTIDE SEQUENCE [LARGE SCALE GENOMIC DNA]</scope>
    <source>
        <strain evidence="3 4">Mu0053</strain>
    </source>
</reference>
<dbReference type="EMBL" id="OY726397">
    <property type="protein sequence ID" value="CAJ1505479.1"/>
    <property type="molecule type" value="Genomic_DNA"/>
</dbReference>
<dbReference type="Pfam" id="PF00085">
    <property type="entry name" value="Thioredoxin"/>
    <property type="match status" value="1"/>
</dbReference>
<gene>
    <name evidence="3" type="ORF">MU0053_002946</name>
</gene>
<sequence>MARLSWRVGYVKALHRVRRGKGPATSVVELSIDTIEAVIAVNSIVLVDFDSPRSATSAEFAPVYAASARLHPEVVHATVEVDAQERLVEIAEVQTMPTMLVFRDGVLVLREAGALSGVVLEELIRQVKLVDMDAVRAAIAPGQHPTGARRTAREERASETDTPWGLDV</sequence>